<keyword evidence="6" id="KW-1185">Reference proteome</keyword>
<keyword evidence="3" id="KW-0436">Ligase</keyword>
<dbReference type="GO" id="GO:0043041">
    <property type="term" value="P:amino acid activation for nonribosomal peptide biosynthetic process"/>
    <property type="evidence" value="ECO:0007669"/>
    <property type="project" value="TreeGrafter"/>
</dbReference>
<dbReference type="PANTHER" id="PTHR45527">
    <property type="entry name" value="NONRIBOSOMAL PEPTIDE SYNTHETASE"/>
    <property type="match status" value="1"/>
</dbReference>
<dbReference type="InterPro" id="IPR045851">
    <property type="entry name" value="AMP-bd_C_sf"/>
</dbReference>
<dbReference type="Proteomes" id="UP001302745">
    <property type="component" value="Unassembled WGS sequence"/>
</dbReference>
<dbReference type="Gene3D" id="3.30.300.30">
    <property type="match status" value="1"/>
</dbReference>
<dbReference type="NCBIfam" id="TIGR01733">
    <property type="entry name" value="AA-adenyl-dom"/>
    <property type="match status" value="1"/>
</dbReference>
<organism evidence="5 6">
    <name type="scientific">Chaetomidium leptoderma</name>
    <dbReference type="NCBI Taxonomy" id="669021"/>
    <lineage>
        <taxon>Eukaryota</taxon>
        <taxon>Fungi</taxon>
        <taxon>Dikarya</taxon>
        <taxon>Ascomycota</taxon>
        <taxon>Pezizomycotina</taxon>
        <taxon>Sordariomycetes</taxon>
        <taxon>Sordariomycetidae</taxon>
        <taxon>Sordariales</taxon>
        <taxon>Chaetomiaceae</taxon>
        <taxon>Chaetomidium</taxon>
    </lineage>
</organism>
<feature type="domain" description="Carrier" evidence="4">
    <location>
        <begin position="851"/>
        <end position="930"/>
    </location>
</feature>
<sequence length="951" mass="103252">MPAAVENTSQASALPLAVTAKSNKYWETFLQDVKPCRFPALGSDDDDGDDDDDDNDRRQFREATALIDGDVTGTAIREFCAQNQVALGAVFQTAWAVVVSQYAGVEDVSFGYAADGEDVVVCRAQVGPHRPLAQVMTDLTRHLDYVVTHQNDGDANSVADTRQPPEPLFDSVVQVQQQPSQAQSEEGFAEFDVLARILLPRDNSDSYSYSENGNTNAPVMVSVRTRPSQFSAAQTANVAHTLAKVVNEIFLHHTADPPPVATTVGDLDVLSRHDREQVKRWNKVDERLAPVDACFHDLFAEAARRAPDAPAVCSWDGDFTYAELDALSSRLADRLVPLLLDDKDSDLRVVLICFDKSAVAYVSMLAIFKAGAAFAAVDPSHPPDRVRAIVEATGADVVLAGPAHCHLFADQIKHVVPLDAELLASPPLGVVVQVANNPPQVTTPSSPAYVVFTSGSTGSPKGIVVQHRALCTAATSLAAPMRVTPDTRFLQFAAYTFDLSYGDIFVTLAAGGCICVPSEHERVNDLEGAIRRTRADTACLIPSVARLLRPDRVPALRTLLLGGEALLRETLQLWGGGNKRVSISQMYGPSEATVWCASRPDMGVDSVVANIGRGVAARLWIASPTDHHRLVPVGCVGELLIEGPVLARGYLDAEQTRRAFVEVDHHRTGSKTRMYKTGDLARYDPRDGTVVFVGRKDTQVKLHGRRIEMGEIEYHLASQHTLLRQSMVTVPAAGVYAGRLVAVVVLLQVQNQQSSVARGGDEIKAVAGDREAKAATTRTVARLKDLLVARLPPYMVPQFWVAVEDIPLMISGKMNRVLAKKFVESIHSIATLGGEEEEHRLEEAGEEMDKQLDDPLEIRLRRVWTRVLHRDAADIGPEQTFQSLGGDSFSAMELIAGCRAEGLPHSLAVQAVLDDGCTIRKMAAMVVASSPKKTAAHAVRGALRFAPTWWD</sequence>
<dbReference type="EMBL" id="MU856896">
    <property type="protein sequence ID" value="KAK4155043.1"/>
    <property type="molecule type" value="Genomic_DNA"/>
</dbReference>
<evidence type="ECO:0000313" key="6">
    <source>
        <dbReference type="Proteomes" id="UP001302745"/>
    </source>
</evidence>
<dbReference type="CDD" id="cd05918">
    <property type="entry name" value="A_NRPS_SidN3_like"/>
    <property type="match status" value="1"/>
</dbReference>
<evidence type="ECO:0000313" key="5">
    <source>
        <dbReference type="EMBL" id="KAK4155043.1"/>
    </source>
</evidence>
<name>A0AAN6VNU5_9PEZI</name>
<comment type="caution">
    <text evidence="5">The sequence shown here is derived from an EMBL/GenBank/DDBJ whole genome shotgun (WGS) entry which is preliminary data.</text>
</comment>
<dbReference type="GO" id="GO:0005737">
    <property type="term" value="C:cytoplasm"/>
    <property type="evidence" value="ECO:0007669"/>
    <property type="project" value="TreeGrafter"/>
</dbReference>
<dbReference type="Pfam" id="PF00501">
    <property type="entry name" value="AMP-binding"/>
    <property type="match status" value="1"/>
</dbReference>
<evidence type="ECO:0000259" key="4">
    <source>
        <dbReference type="PROSITE" id="PS50075"/>
    </source>
</evidence>
<dbReference type="InterPro" id="IPR020806">
    <property type="entry name" value="PKS_PP-bd"/>
</dbReference>
<dbReference type="InterPro" id="IPR036736">
    <property type="entry name" value="ACP-like_sf"/>
</dbReference>
<dbReference type="PROSITE" id="PS00455">
    <property type="entry name" value="AMP_BINDING"/>
    <property type="match status" value="1"/>
</dbReference>
<keyword evidence="2" id="KW-0597">Phosphoprotein</keyword>
<dbReference type="SUPFAM" id="SSF47336">
    <property type="entry name" value="ACP-like"/>
    <property type="match status" value="1"/>
</dbReference>
<dbReference type="Gene3D" id="3.30.559.30">
    <property type="entry name" value="Nonribosomal peptide synthetase, condensation domain"/>
    <property type="match status" value="1"/>
</dbReference>
<proteinExistence type="predicted"/>
<dbReference type="Gene3D" id="3.40.50.12780">
    <property type="entry name" value="N-terminal domain of ligase-like"/>
    <property type="match status" value="1"/>
</dbReference>
<reference evidence="5" key="2">
    <citation type="submission" date="2023-05" db="EMBL/GenBank/DDBJ databases">
        <authorList>
            <consortium name="Lawrence Berkeley National Laboratory"/>
            <person name="Steindorff A."/>
            <person name="Hensen N."/>
            <person name="Bonometti L."/>
            <person name="Westerberg I."/>
            <person name="Brannstrom I.O."/>
            <person name="Guillou S."/>
            <person name="Cros-Aarteil S."/>
            <person name="Calhoun S."/>
            <person name="Haridas S."/>
            <person name="Kuo A."/>
            <person name="Mondo S."/>
            <person name="Pangilinan J."/>
            <person name="Riley R."/>
            <person name="Labutti K."/>
            <person name="Andreopoulos B."/>
            <person name="Lipzen A."/>
            <person name="Chen C."/>
            <person name="Yanf M."/>
            <person name="Daum C."/>
            <person name="Ng V."/>
            <person name="Clum A."/>
            <person name="Ohm R."/>
            <person name="Martin F."/>
            <person name="Silar P."/>
            <person name="Natvig D."/>
            <person name="Lalanne C."/>
            <person name="Gautier V."/>
            <person name="Ament-Velasquez S.L."/>
            <person name="Kruys A."/>
            <person name="Hutchinson M.I."/>
            <person name="Powell A.J."/>
            <person name="Barry K."/>
            <person name="Miller A.N."/>
            <person name="Grigoriev I.V."/>
            <person name="Debuchy R."/>
            <person name="Gladieux P."/>
            <person name="Thoren M.H."/>
            <person name="Johannesson H."/>
        </authorList>
    </citation>
    <scope>NUCLEOTIDE SEQUENCE</scope>
    <source>
        <strain evidence="5">CBS 538.74</strain>
    </source>
</reference>
<dbReference type="InterPro" id="IPR020845">
    <property type="entry name" value="AMP-binding_CS"/>
</dbReference>
<evidence type="ECO:0000256" key="3">
    <source>
        <dbReference type="ARBA" id="ARBA00022598"/>
    </source>
</evidence>
<dbReference type="GO" id="GO:0016874">
    <property type="term" value="F:ligase activity"/>
    <property type="evidence" value="ECO:0007669"/>
    <property type="project" value="UniProtKB-KW"/>
</dbReference>
<reference evidence="5" key="1">
    <citation type="journal article" date="2023" name="Mol. Phylogenet. Evol.">
        <title>Genome-scale phylogeny and comparative genomics of the fungal order Sordariales.</title>
        <authorList>
            <person name="Hensen N."/>
            <person name="Bonometti L."/>
            <person name="Westerberg I."/>
            <person name="Brannstrom I.O."/>
            <person name="Guillou S."/>
            <person name="Cros-Aarteil S."/>
            <person name="Calhoun S."/>
            <person name="Haridas S."/>
            <person name="Kuo A."/>
            <person name="Mondo S."/>
            <person name="Pangilinan J."/>
            <person name="Riley R."/>
            <person name="LaButti K."/>
            <person name="Andreopoulos B."/>
            <person name="Lipzen A."/>
            <person name="Chen C."/>
            <person name="Yan M."/>
            <person name="Daum C."/>
            <person name="Ng V."/>
            <person name="Clum A."/>
            <person name="Steindorff A."/>
            <person name="Ohm R.A."/>
            <person name="Martin F."/>
            <person name="Silar P."/>
            <person name="Natvig D.O."/>
            <person name="Lalanne C."/>
            <person name="Gautier V."/>
            <person name="Ament-Velasquez S.L."/>
            <person name="Kruys A."/>
            <person name="Hutchinson M.I."/>
            <person name="Powell A.J."/>
            <person name="Barry K."/>
            <person name="Miller A.N."/>
            <person name="Grigoriev I.V."/>
            <person name="Debuchy R."/>
            <person name="Gladieux P."/>
            <person name="Hiltunen Thoren M."/>
            <person name="Johannesson H."/>
        </authorList>
    </citation>
    <scope>NUCLEOTIDE SEQUENCE</scope>
    <source>
        <strain evidence="5">CBS 538.74</strain>
    </source>
</reference>
<accession>A0AAN6VNU5</accession>
<evidence type="ECO:0000256" key="1">
    <source>
        <dbReference type="ARBA" id="ARBA00022450"/>
    </source>
</evidence>
<dbReference type="GO" id="GO:0031177">
    <property type="term" value="F:phosphopantetheine binding"/>
    <property type="evidence" value="ECO:0007669"/>
    <property type="project" value="InterPro"/>
</dbReference>
<dbReference type="AlphaFoldDB" id="A0AAN6VNU5"/>
<dbReference type="PROSITE" id="PS50075">
    <property type="entry name" value="CARRIER"/>
    <property type="match status" value="1"/>
</dbReference>
<keyword evidence="1" id="KW-0596">Phosphopantetheine</keyword>
<dbReference type="InterPro" id="IPR009081">
    <property type="entry name" value="PP-bd_ACP"/>
</dbReference>
<dbReference type="GO" id="GO:0044550">
    <property type="term" value="P:secondary metabolite biosynthetic process"/>
    <property type="evidence" value="ECO:0007669"/>
    <property type="project" value="TreeGrafter"/>
</dbReference>
<dbReference type="SUPFAM" id="SSF52777">
    <property type="entry name" value="CoA-dependent acyltransferases"/>
    <property type="match status" value="1"/>
</dbReference>
<evidence type="ECO:0000256" key="2">
    <source>
        <dbReference type="ARBA" id="ARBA00022553"/>
    </source>
</evidence>
<gene>
    <name evidence="5" type="ORF">C8A00DRAFT_42276</name>
</gene>
<dbReference type="Gene3D" id="1.10.1200.10">
    <property type="entry name" value="ACP-like"/>
    <property type="match status" value="1"/>
</dbReference>
<dbReference type="Pfam" id="PF00550">
    <property type="entry name" value="PP-binding"/>
    <property type="match status" value="1"/>
</dbReference>
<dbReference type="PANTHER" id="PTHR45527:SF16">
    <property type="entry name" value="NONRIBOSOMAL PEPTIDE SYNTHASE ATNA-RELATED"/>
    <property type="match status" value="1"/>
</dbReference>
<dbReference type="SUPFAM" id="SSF56801">
    <property type="entry name" value="Acetyl-CoA synthetase-like"/>
    <property type="match status" value="1"/>
</dbReference>
<dbReference type="InterPro" id="IPR010071">
    <property type="entry name" value="AA_adenyl_dom"/>
</dbReference>
<protein>
    <recommendedName>
        <fullName evidence="4">Carrier domain-containing protein</fullName>
    </recommendedName>
</protein>
<dbReference type="SMART" id="SM00823">
    <property type="entry name" value="PKS_PP"/>
    <property type="match status" value="1"/>
</dbReference>
<dbReference type="InterPro" id="IPR000873">
    <property type="entry name" value="AMP-dep_synth/lig_dom"/>
</dbReference>
<dbReference type="InterPro" id="IPR042099">
    <property type="entry name" value="ANL_N_sf"/>
</dbReference>